<sequence>MKKFLIILSLFAFSLVSLAQTPQKTTTSTKTSTQTKSKTTSKSKTNSAKGKKTQEKAKPAKPKEKAPSKEEIKAAQEKEKTAKGCEEANKKLVLAHQEMDNKQYYRAEELLKEALDICPSDVLKYKYELAWNNYLMKEFKKTIEILDTLSLDPESPADVYQLLGNAYDELGNQNMALITYDKGLRKHPNAGCLFLEKGNLAYKRSNFIGALEQYENGIEKDPTFASNYYRTSQIFLSSSEEVWGIMYGEIFMLLEKGGERAVEMSRKLYETYHSEITFTTKDIKVNFNDPTIVYSNSKTRPNLFPDNYENALVKACQGEKNITLESLIRIRKRFISIFYRESPSFKNVLFDYHKKLIDLGLFDAYNYWLFGYGNTQEASSWIKNNKSEFDRFISWQEANPFPIKQENVFSRYKME</sequence>
<dbReference type="AlphaFoldDB" id="A0A644W5A8"/>
<feature type="compositionally biased region" description="Basic and acidic residues" evidence="1">
    <location>
        <begin position="52"/>
        <end position="83"/>
    </location>
</feature>
<dbReference type="InterPro" id="IPR011990">
    <property type="entry name" value="TPR-like_helical_dom_sf"/>
</dbReference>
<comment type="caution">
    <text evidence="2">The sequence shown here is derived from an EMBL/GenBank/DDBJ whole genome shotgun (WGS) entry which is preliminary data.</text>
</comment>
<name>A0A644W5A8_9ZZZZ</name>
<dbReference type="InterPro" id="IPR019734">
    <property type="entry name" value="TPR_rpt"/>
</dbReference>
<dbReference type="SMART" id="SM00028">
    <property type="entry name" value="TPR"/>
    <property type="match status" value="3"/>
</dbReference>
<dbReference type="Gene3D" id="1.25.40.10">
    <property type="entry name" value="Tetratricopeptide repeat domain"/>
    <property type="match status" value="1"/>
</dbReference>
<feature type="region of interest" description="Disordered" evidence="1">
    <location>
        <begin position="22"/>
        <end position="83"/>
    </location>
</feature>
<organism evidence="2">
    <name type="scientific">bioreactor metagenome</name>
    <dbReference type="NCBI Taxonomy" id="1076179"/>
    <lineage>
        <taxon>unclassified sequences</taxon>
        <taxon>metagenomes</taxon>
        <taxon>ecological metagenomes</taxon>
    </lineage>
</organism>
<dbReference type="PROSITE" id="PS50005">
    <property type="entry name" value="TPR"/>
    <property type="match status" value="1"/>
</dbReference>
<proteinExistence type="predicted"/>
<evidence type="ECO:0000313" key="2">
    <source>
        <dbReference type="EMBL" id="MPL98901.1"/>
    </source>
</evidence>
<feature type="compositionally biased region" description="Low complexity" evidence="1">
    <location>
        <begin position="22"/>
        <end position="48"/>
    </location>
</feature>
<protein>
    <recommendedName>
        <fullName evidence="3">Tetratricopeptide repeat protein</fullName>
    </recommendedName>
</protein>
<dbReference type="EMBL" id="VSSQ01000635">
    <property type="protein sequence ID" value="MPL98901.1"/>
    <property type="molecule type" value="Genomic_DNA"/>
</dbReference>
<evidence type="ECO:0000256" key="1">
    <source>
        <dbReference type="SAM" id="MobiDB-lite"/>
    </source>
</evidence>
<accession>A0A644W5A8</accession>
<dbReference type="SUPFAM" id="SSF48452">
    <property type="entry name" value="TPR-like"/>
    <property type="match status" value="1"/>
</dbReference>
<evidence type="ECO:0008006" key="3">
    <source>
        <dbReference type="Google" id="ProtNLM"/>
    </source>
</evidence>
<reference evidence="2" key="1">
    <citation type="submission" date="2019-08" db="EMBL/GenBank/DDBJ databases">
        <authorList>
            <person name="Kucharzyk K."/>
            <person name="Murdoch R.W."/>
            <person name="Higgins S."/>
            <person name="Loffler F."/>
        </authorList>
    </citation>
    <scope>NUCLEOTIDE SEQUENCE</scope>
</reference>
<gene>
    <name evidence="2" type="ORF">SDC9_45113</name>
</gene>